<organism evidence="10 11">
    <name type="scientific">Strigamia maritima</name>
    <name type="common">European centipede</name>
    <name type="synonym">Geophilus maritimus</name>
    <dbReference type="NCBI Taxonomy" id="126957"/>
    <lineage>
        <taxon>Eukaryota</taxon>
        <taxon>Metazoa</taxon>
        <taxon>Ecdysozoa</taxon>
        <taxon>Arthropoda</taxon>
        <taxon>Myriapoda</taxon>
        <taxon>Chilopoda</taxon>
        <taxon>Pleurostigmophora</taxon>
        <taxon>Geophilomorpha</taxon>
        <taxon>Linotaeniidae</taxon>
        <taxon>Strigamia</taxon>
    </lineage>
</organism>
<accession>T1JLI6</accession>
<keyword evidence="8" id="KW-0378">Hydrolase</keyword>
<dbReference type="PANTHER" id="PTHR11716:SF107">
    <property type="entry name" value="PHOSPHOLIPASE A2"/>
    <property type="match status" value="1"/>
</dbReference>
<sequence>MTSEVIVSTHHPLQQFPPSIIRNRPSETDRNAIIHPSLLSSHILTKSNHLNLNSPHLNSTIHPNDVIPTRNASTINANQYNGASDSNSQVVLKRPFILNKRRRRDVLLLYNVVSCGTGCNPMRLMGYGCYCGFMGAGIPVDGIDKCCQVHDWCYDNVPCPAFMLYFLRYNWQCYPQPNNCAYRMCQCDRVFAECLKQQPCPNKKVFCRSAPWRLIQNLIFDVGIA</sequence>
<dbReference type="CDD" id="cd00125">
    <property type="entry name" value="PLA2c"/>
    <property type="match status" value="1"/>
</dbReference>
<evidence type="ECO:0000256" key="5">
    <source>
        <dbReference type="PIRSR" id="PIRSR601211-2"/>
    </source>
</evidence>
<keyword evidence="2 8" id="KW-0964">Secreted</keyword>
<name>T1JLI6_STRMM</name>
<dbReference type="GO" id="GO:0050482">
    <property type="term" value="P:arachidonate secretion"/>
    <property type="evidence" value="ECO:0007669"/>
    <property type="project" value="InterPro"/>
</dbReference>
<comment type="cofactor">
    <cofactor evidence="5">
        <name>Ca(2+)</name>
        <dbReference type="ChEBI" id="CHEBI:29108"/>
    </cofactor>
    <text evidence="5">Binds 1 Ca(2+) ion per subunit.</text>
</comment>
<dbReference type="AlphaFoldDB" id="T1JLI6"/>
<dbReference type="Gene3D" id="1.20.90.10">
    <property type="entry name" value="Phospholipase A2 domain"/>
    <property type="match status" value="1"/>
</dbReference>
<keyword evidence="11" id="KW-1185">Reference proteome</keyword>
<feature type="disulfide bond" evidence="6">
    <location>
        <begin position="173"/>
        <end position="185"/>
    </location>
</feature>
<feature type="disulfide bond" evidence="6">
    <location>
        <begin position="153"/>
        <end position="187"/>
    </location>
</feature>
<comment type="subcellular location">
    <subcellularLocation>
        <location evidence="1 8">Secreted</location>
    </subcellularLocation>
</comment>
<dbReference type="PhylomeDB" id="T1JLI6"/>
<feature type="active site" evidence="4">
    <location>
        <position position="150"/>
    </location>
</feature>
<comment type="catalytic activity">
    <reaction evidence="8">
        <text>a 1,2-diacyl-sn-glycero-3-phosphocholine + H2O = a 1-acyl-sn-glycero-3-phosphocholine + a fatty acid + H(+)</text>
        <dbReference type="Rhea" id="RHEA:15801"/>
        <dbReference type="ChEBI" id="CHEBI:15377"/>
        <dbReference type="ChEBI" id="CHEBI:15378"/>
        <dbReference type="ChEBI" id="CHEBI:28868"/>
        <dbReference type="ChEBI" id="CHEBI:57643"/>
        <dbReference type="ChEBI" id="CHEBI:58168"/>
        <dbReference type="EC" id="3.1.1.4"/>
    </reaction>
</comment>
<protein>
    <recommendedName>
        <fullName evidence="8">Phospholipase A2</fullName>
        <ecNumber evidence="8">3.1.1.4</ecNumber>
    </recommendedName>
</protein>
<dbReference type="eggNOG" id="KOG4087">
    <property type="taxonomic scope" value="Eukaryota"/>
</dbReference>
<dbReference type="InterPro" id="IPR033113">
    <property type="entry name" value="PLA2_histidine"/>
</dbReference>
<dbReference type="InterPro" id="IPR016090">
    <property type="entry name" value="PLA2-like_dom"/>
</dbReference>
<dbReference type="GO" id="GO:0005509">
    <property type="term" value="F:calcium ion binding"/>
    <property type="evidence" value="ECO:0007669"/>
    <property type="project" value="InterPro"/>
</dbReference>
<dbReference type="InterPro" id="IPR033112">
    <property type="entry name" value="PLA2_Asp_AS"/>
</dbReference>
<evidence type="ECO:0000256" key="3">
    <source>
        <dbReference type="ARBA" id="ARBA00023157"/>
    </source>
</evidence>
<evidence type="ECO:0000313" key="11">
    <source>
        <dbReference type="Proteomes" id="UP000014500"/>
    </source>
</evidence>
<dbReference type="InterPro" id="IPR036444">
    <property type="entry name" value="PLipase_A2_dom_sf"/>
</dbReference>
<dbReference type="SMART" id="SM00085">
    <property type="entry name" value="PA2c"/>
    <property type="match status" value="1"/>
</dbReference>
<reference evidence="10" key="2">
    <citation type="submission" date="2015-02" db="UniProtKB">
        <authorList>
            <consortium name="EnsemblMetazoa"/>
        </authorList>
    </citation>
    <scope>IDENTIFICATION</scope>
</reference>
<evidence type="ECO:0000259" key="9">
    <source>
        <dbReference type="SMART" id="SM00085"/>
    </source>
</evidence>
<evidence type="ECO:0000256" key="2">
    <source>
        <dbReference type="ARBA" id="ARBA00022525"/>
    </source>
</evidence>
<keyword evidence="8" id="KW-0443">Lipid metabolism</keyword>
<feature type="disulfide bond" evidence="6">
    <location>
        <begin position="159"/>
        <end position="180"/>
    </location>
</feature>
<evidence type="ECO:0000256" key="8">
    <source>
        <dbReference type="RuleBase" id="RU361236"/>
    </source>
</evidence>
<evidence type="ECO:0000256" key="4">
    <source>
        <dbReference type="PIRSR" id="PIRSR601211-1"/>
    </source>
</evidence>
<dbReference type="SUPFAM" id="SSF48619">
    <property type="entry name" value="Phospholipase A2, PLA2"/>
    <property type="match status" value="1"/>
</dbReference>
<feature type="domain" description="Phospholipase A2-like central" evidence="9">
    <location>
        <begin position="105"/>
        <end position="208"/>
    </location>
</feature>
<dbReference type="Pfam" id="PF00068">
    <property type="entry name" value="Phospholip_A2_1"/>
    <property type="match status" value="1"/>
</dbReference>
<dbReference type="GO" id="GO:0004623">
    <property type="term" value="F:phospholipase A2 activity"/>
    <property type="evidence" value="ECO:0007669"/>
    <property type="project" value="UniProtKB-EC"/>
</dbReference>
<dbReference type="PROSITE" id="PS00118">
    <property type="entry name" value="PA2_HIS"/>
    <property type="match status" value="1"/>
</dbReference>
<dbReference type="GO" id="GO:0016042">
    <property type="term" value="P:lipid catabolic process"/>
    <property type="evidence" value="ECO:0007669"/>
    <property type="project" value="InterPro"/>
</dbReference>
<dbReference type="EMBL" id="JH431734">
    <property type="status" value="NOT_ANNOTATED_CDS"/>
    <property type="molecule type" value="Genomic_DNA"/>
</dbReference>
<keyword evidence="5 8" id="KW-0106">Calcium</keyword>
<feature type="disulfide bond" evidence="6">
    <location>
        <begin position="131"/>
        <end position="147"/>
    </location>
</feature>
<evidence type="ECO:0000256" key="6">
    <source>
        <dbReference type="PIRSR" id="PIRSR601211-3"/>
    </source>
</evidence>
<dbReference type="OMA" id="NHTLHEN"/>
<feature type="binding site" evidence="5">
    <location>
        <position position="130"/>
    </location>
    <ligand>
        <name>Ca(2+)</name>
        <dbReference type="ChEBI" id="CHEBI:29108"/>
    </ligand>
</feature>
<dbReference type="STRING" id="126957.T1JLI6"/>
<dbReference type="Proteomes" id="UP000014500">
    <property type="component" value="Unassembled WGS sequence"/>
</dbReference>
<feature type="disulfide bond" evidence="6">
    <location>
        <begin position="146"/>
        <end position="194"/>
    </location>
</feature>
<keyword evidence="3 6" id="KW-1015">Disulfide bond</keyword>
<dbReference type="EnsemblMetazoa" id="SMAR014716-RA">
    <property type="protein sequence ID" value="SMAR014716-PA"/>
    <property type="gene ID" value="SMAR014716"/>
</dbReference>
<feature type="binding site" evidence="5">
    <location>
        <position position="151"/>
    </location>
    <ligand>
        <name>Ca(2+)</name>
        <dbReference type="ChEBI" id="CHEBI:29108"/>
    </ligand>
</feature>
<dbReference type="HOGENOM" id="CLU_1232578_0_0_1"/>
<proteinExistence type="inferred from homology"/>
<comment type="similarity">
    <text evidence="7">Belongs to the phospholipase A2 family.</text>
</comment>
<dbReference type="InterPro" id="IPR001211">
    <property type="entry name" value="PLA2"/>
</dbReference>
<dbReference type="GO" id="GO:0006644">
    <property type="term" value="P:phospholipid metabolic process"/>
    <property type="evidence" value="ECO:0007669"/>
    <property type="project" value="InterPro"/>
</dbReference>
<dbReference type="PANTHER" id="PTHR11716">
    <property type="entry name" value="PHOSPHOLIPASE A2 FAMILY MEMBER"/>
    <property type="match status" value="1"/>
</dbReference>
<keyword evidence="5" id="KW-0479">Metal-binding</keyword>
<evidence type="ECO:0000313" key="10">
    <source>
        <dbReference type="EnsemblMetazoa" id="SMAR014716-PA"/>
    </source>
</evidence>
<evidence type="ECO:0000256" key="7">
    <source>
        <dbReference type="RuleBase" id="RU003654"/>
    </source>
</evidence>
<dbReference type="PRINTS" id="PR00389">
    <property type="entry name" value="PHPHLIPASEA2"/>
</dbReference>
<feature type="active site" evidence="4">
    <location>
        <position position="188"/>
    </location>
</feature>
<dbReference type="EC" id="3.1.1.4" evidence="8"/>
<evidence type="ECO:0000256" key="1">
    <source>
        <dbReference type="ARBA" id="ARBA00004613"/>
    </source>
</evidence>
<dbReference type="PROSITE" id="PS00119">
    <property type="entry name" value="PA2_ASP"/>
    <property type="match status" value="1"/>
</dbReference>
<feature type="binding site" evidence="5">
    <location>
        <position position="132"/>
    </location>
    <ligand>
        <name>Ca(2+)</name>
        <dbReference type="ChEBI" id="CHEBI:29108"/>
    </ligand>
</feature>
<reference evidence="11" key="1">
    <citation type="submission" date="2011-05" db="EMBL/GenBank/DDBJ databases">
        <authorList>
            <person name="Richards S.R."/>
            <person name="Qu J."/>
            <person name="Jiang H."/>
            <person name="Jhangiani S.N."/>
            <person name="Agravi P."/>
            <person name="Goodspeed R."/>
            <person name="Gross S."/>
            <person name="Mandapat C."/>
            <person name="Jackson L."/>
            <person name="Mathew T."/>
            <person name="Pu L."/>
            <person name="Thornton R."/>
            <person name="Saada N."/>
            <person name="Wilczek-Boney K.B."/>
            <person name="Lee S."/>
            <person name="Kovar C."/>
            <person name="Wu Y."/>
            <person name="Scherer S.E."/>
            <person name="Worley K.C."/>
            <person name="Muzny D.M."/>
            <person name="Gibbs R."/>
        </authorList>
    </citation>
    <scope>NUCLEOTIDE SEQUENCE</scope>
    <source>
        <strain evidence="11">Brora</strain>
    </source>
</reference>
<dbReference type="GO" id="GO:0005576">
    <property type="term" value="C:extracellular region"/>
    <property type="evidence" value="ECO:0007669"/>
    <property type="project" value="UniProtKB-SubCell"/>
</dbReference>